<dbReference type="Proteomes" id="UP000284702">
    <property type="component" value="Unassembled WGS sequence"/>
</dbReference>
<proteinExistence type="predicted"/>
<name>A0A3R7WQL4_APHAT</name>
<dbReference type="EMBL" id="MZMZ02001510">
    <property type="protein sequence ID" value="RQM29190.1"/>
    <property type="molecule type" value="Genomic_DNA"/>
</dbReference>
<organism evidence="1 2">
    <name type="scientific">Aphanomyces astaci</name>
    <name type="common">Crayfish plague agent</name>
    <dbReference type="NCBI Taxonomy" id="112090"/>
    <lineage>
        <taxon>Eukaryota</taxon>
        <taxon>Sar</taxon>
        <taxon>Stramenopiles</taxon>
        <taxon>Oomycota</taxon>
        <taxon>Saprolegniomycetes</taxon>
        <taxon>Saprolegniales</taxon>
        <taxon>Verrucalvaceae</taxon>
        <taxon>Aphanomyces</taxon>
    </lineage>
</organism>
<comment type="caution">
    <text evidence="1">The sequence shown here is derived from an EMBL/GenBank/DDBJ whole genome shotgun (WGS) entry which is preliminary data.</text>
</comment>
<evidence type="ECO:0000313" key="1">
    <source>
        <dbReference type="EMBL" id="RQM29190.1"/>
    </source>
</evidence>
<gene>
    <name evidence="1" type="ORF">B5M09_011848</name>
</gene>
<evidence type="ECO:0000313" key="2">
    <source>
        <dbReference type="Proteomes" id="UP000284702"/>
    </source>
</evidence>
<dbReference type="VEuPathDB" id="FungiDB:H257_14686"/>
<reference evidence="1" key="1">
    <citation type="submission" date="2018-07" db="EMBL/GenBank/DDBJ databases">
        <title>Annotation of Aphanomyces astaci genome assembly.</title>
        <authorList>
            <person name="Studholme D.J."/>
        </authorList>
    </citation>
    <scope>NUCLEOTIDE SEQUENCE [LARGE SCALE GENOMIC DNA]</scope>
    <source>
        <strain evidence="1">Pc</strain>
    </source>
</reference>
<sequence length="272" mass="30533">METNNRLMVVYDEQCRRQNVEQLHVKNKQTRSHEQGLHQATTASIKHGEQLEEMQPPTTVPADAGVQVVYGFQEVPKAPSFNGSTKVQMRKFLDQYETYASEVNIAQRAPLSVCIDPLSAEPKLTVDYLVAAIQPTAVRACVKERMKLNENRGPKKDARDIKRWLADYIHRYGEFEALMATRHRHVQNVASCDQDPQGWKDPKVVAVVIVDKVKGFVGPSHSVTEEATIDLRFETDAGPLMLTNVKCWVSTGVLPANVGDILLSRAIMYCTT</sequence>
<dbReference type="AlphaFoldDB" id="A0A3R7WQL4"/>
<keyword evidence="2" id="KW-1185">Reference proteome</keyword>
<accession>A0A3R7WQL4</accession>
<protein>
    <submittedName>
        <fullName evidence="1">Uncharacterized protein</fullName>
    </submittedName>
</protein>